<gene>
    <name evidence="2" type="ORF">PITG_19745</name>
</gene>
<evidence type="ECO:0000313" key="2">
    <source>
        <dbReference type="EMBL" id="EEY54077.1"/>
    </source>
</evidence>
<name>D0P156_PHYIT</name>
<accession>D0P156</accession>
<sequence length="226" mass="25781">MTTRGSPFDGLQTPRVTAREDIVMPPPRSKHHLRRRRQSLEGSGSGTEDGSDASGIRRKRSNTTNSPPPTIKAQVRAHSQLLSPPRTFFAQNDISLPPDNLKVEIISKKLCKRQSPDNAIEEPYRLLKQQVTQQRREHDDGKVDRRPARPSIADLFFTSTYKQELEAMFAVYGDFESAKLVKSFGRVKTMAYIRYSKVILALQHLSSSHFERNRHRVTKTQNDLSL</sequence>
<dbReference type="InterPro" id="IPR035979">
    <property type="entry name" value="RBD_domain_sf"/>
</dbReference>
<dbReference type="KEGG" id="pif:PITG_19745"/>
<feature type="region of interest" description="Disordered" evidence="1">
    <location>
        <begin position="1"/>
        <end position="71"/>
    </location>
</feature>
<evidence type="ECO:0000313" key="3">
    <source>
        <dbReference type="Proteomes" id="UP000006643"/>
    </source>
</evidence>
<feature type="compositionally biased region" description="Low complexity" evidence="1">
    <location>
        <begin position="40"/>
        <end position="54"/>
    </location>
</feature>
<keyword evidence="3" id="KW-1185">Reference proteome</keyword>
<dbReference type="GO" id="GO:0003676">
    <property type="term" value="F:nucleic acid binding"/>
    <property type="evidence" value="ECO:0007669"/>
    <property type="project" value="InterPro"/>
</dbReference>
<dbReference type="InParanoid" id="D0P156"/>
<evidence type="ECO:0000256" key="1">
    <source>
        <dbReference type="SAM" id="MobiDB-lite"/>
    </source>
</evidence>
<dbReference type="STRING" id="403677.D0P156"/>
<dbReference type="OrthoDB" id="439808at2759"/>
<proteinExistence type="predicted"/>
<evidence type="ECO:0008006" key="4">
    <source>
        <dbReference type="Google" id="ProtNLM"/>
    </source>
</evidence>
<feature type="compositionally biased region" description="Basic residues" evidence="1">
    <location>
        <begin position="28"/>
        <end position="37"/>
    </location>
</feature>
<dbReference type="HOGENOM" id="CLU_1226880_0_0_1"/>
<dbReference type="AlphaFoldDB" id="D0P156"/>
<dbReference type="RefSeq" id="XP_002895961.1">
    <property type="nucleotide sequence ID" value="XM_002895915.1"/>
</dbReference>
<dbReference type="SUPFAM" id="SSF54928">
    <property type="entry name" value="RNA-binding domain, RBD"/>
    <property type="match status" value="1"/>
</dbReference>
<dbReference type="Proteomes" id="UP000006643">
    <property type="component" value="Unassembled WGS sequence"/>
</dbReference>
<organism evidence="2 3">
    <name type="scientific">Phytophthora infestans (strain T30-4)</name>
    <name type="common">Potato late blight agent</name>
    <dbReference type="NCBI Taxonomy" id="403677"/>
    <lineage>
        <taxon>Eukaryota</taxon>
        <taxon>Sar</taxon>
        <taxon>Stramenopiles</taxon>
        <taxon>Oomycota</taxon>
        <taxon>Peronosporomycetes</taxon>
        <taxon>Peronosporales</taxon>
        <taxon>Peronosporaceae</taxon>
        <taxon>Phytophthora</taxon>
    </lineage>
</organism>
<dbReference type="EMBL" id="DS028238">
    <property type="protein sequence ID" value="EEY54077.1"/>
    <property type="molecule type" value="Genomic_DNA"/>
</dbReference>
<reference evidence="3" key="1">
    <citation type="journal article" date="2009" name="Nature">
        <title>Genome sequence and analysis of the Irish potato famine pathogen Phytophthora infestans.</title>
        <authorList>
            <consortium name="The Broad Institute Genome Sequencing Platform"/>
            <person name="Haas B.J."/>
            <person name="Kamoun S."/>
            <person name="Zody M.C."/>
            <person name="Jiang R.H."/>
            <person name="Handsaker R.E."/>
            <person name="Cano L.M."/>
            <person name="Grabherr M."/>
            <person name="Kodira C.D."/>
            <person name="Raffaele S."/>
            <person name="Torto-Alalibo T."/>
            <person name="Bozkurt T.O."/>
            <person name="Ah-Fong A.M."/>
            <person name="Alvarado L."/>
            <person name="Anderson V.L."/>
            <person name="Armstrong M.R."/>
            <person name="Avrova A."/>
            <person name="Baxter L."/>
            <person name="Beynon J."/>
            <person name="Boevink P.C."/>
            <person name="Bollmann S.R."/>
            <person name="Bos J.I."/>
            <person name="Bulone V."/>
            <person name="Cai G."/>
            <person name="Cakir C."/>
            <person name="Carrington J.C."/>
            <person name="Chawner M."/>
            <person name="Conti L."/>
            <person name="Costanzo S."/>
            <person name="Ewan R."/>
            <person name="Fahlgren N."/>
            <person name="Fischbach M.A."/>
            <person name="Fugelstad J."/>
            <person name="Gilroy E.M."/>
            <person name="Gnerre S."/>
            <person name="Green P.J."/>
            <person name="Grenville-Briggs L.J."/>
            <person name="Griffith J."/>
            <person name="Grunwald N.J."/>
            <person name="Horn K."/>
            <person name="Horner N.R."/>
            <person name="Hu C.H."/>
            <person name="Huitema E."/>
            <person name="Jeong D.H."/>
            <person name="Jones A.M."/>
            <person name="Jones J.D."/>
            <person name="Jones R.W."/>
            <person name="Karlsson E.K."/>
            <person name="Kunjeti S.G."/>
            <person name="Lamour K."/>
            <person name="Liu Z."/>
            <person name="Ma L."/>
            <person name="Maclean D."/>
            <person name="Chibucos M.C."/>
            <person name="McDonald H."/>
            <person name="McWalters J."/>
            <person name="Meijer H.J."/>
            <person name="Morgan W."/>
            <person name="Morris P.F."/>
            <person name="Munro C.A."/>
            <person name="O'Neill K."/>
            <person name="Ospina-Giraldo M."/>
            <person name="Pinzon A."/>
            <person name="Pritchard L."/>
            <person name="Ramsahoye B."/>
            <person name="Ren Q."/>
            <person name="Restrepo S."/>
            <person name="Roy S."/>
            <person name="Sadanandom A."/>
            <person name="Savidor A."/>
            <person name="Schornack S."/>
            <person name="Schwartz D.C."/>
            <person name="Schumann U.D."/>
            <person name="Schwessinger B."/>
            <person name="Seyer L."/>
            <person name="Sharpe T."/>
            <person name="Silvar C."/>
            <person name="Song J."/>
            <person name="Studholme D.J."/>
            <person name="Sykes S."/>
            <person name="Thines M."/>
            <person name="van de Vondervoort P.J."/>
            <person name="Phuntumart V."/>
            <person name="Wawra S."/>
            <person name="Weide R."/>
            <person name="Win J."/>
            <person name="Young C."/>
            <person name="Zhou S."/>
            <person name="Fry W."/>
            <person name="Meyers B.C."/>
            <person name="van West P."/>
            <person name="Ristaino J."/>
            <person name="Govers F."/>
            <person name="Birch P.R."/>
            <person name="Whisson S.C."/>
            <person name="Judelson H.S."/>
            <person name="Nusbaum C."/>
        </authorList>
    </citation>
    <scope>NUCLEOTIDE SEQUENCE [LARGE SCALE GENOMIC DNA]</scope>
    <source>
        <strain evidence="3">T30-4</strain>
    </source>
</reference>
<protein>
    <recommendedName>
        <fullName evidence="4">RRM domain-containing protein</fullName>
    </recommendedName>
</protein>
<dbReference type="GeneID" id="9470018"/>
<dbReference type="eggNOG" id="ENOG502RZKZ">
    <property type="taxonomic scope" value="Eukaryota"/>
</dbReference>
<dbReference type="VEuPathDB" id="FungiDB:PITG_19745"/>
<dbReference type="OMA" id="HQATHER"/>